<proteinExistence type="predicted"/>
<dbReference type="AlphaFoldDB" id="A0A182XRB5"/>
<evidence type="ECO:0000313" key="1">
    <source>
        <dbReference type="EnsemblMetazoa" id="AQUA014394-PA"/>
    </source>
</evidence>
<organism evidence="1 2">
    <name type="scientific">Anopheles quadriannulatus</name>
    <name type="common">Mosquito</name>
    <dbReference type="NCBI Taxonomy" id="34691"/>
    <lineage>
        <taxon>Eukaryota</taxon>
        <taxon>Metazoa</taxon>
        <taxon>Ecdysozoa</taxon>
        <taxon>Arthropoda</taxon>
        <taxon>Hexapoda</taxon>
        <taxon>Insecta</taxon>
        <taxon>Pterygota</taxon>
        <taxon>Neoptera</taxon>
        <taxon>Endopterygota</taxon>
        <taxon>Diptera</taxon>
        <taxon>Nematocera</taxon>
        <taxon>Culicoidea</taxon>
        <taxon>Culicidae</taxon>
        <taxon>Anophelinae</taxon>
        <taxon>Anopheles</taxon>
    </lineage>
</organism>
<dbReference type="Proteomes" id="UP000076407">
    <property type="component" value="Unassembled WGS sequence"/>
</dbReference>
<protein>
    <submittedName>
        <fullName evidence="1">Uncharacterized protein</fullName>
    </submittedName>
</protein>
<dbReference type="VEuPathDB" id="VectorBase:AQUA014394"/>
<name>A0A182XRB5_ANOQN</name>
<keyword evidence="2" id="KW-1185">Reference proteome</keyword>
<reference evidence="1" key="1">
    <citation type="submission" date="2020-05" db="UniProtKB">
        <authorList>
            <consortium name="EnsemblMetazoa"/>
        </authorList>
    </citation>
    <scope>IDENTIFICATION</scope>
    <source>
        <strain evidence="1">SANGQUA</strain>
    </source>
</reference>
<evidence type="ECO:0000313" key="2">
    <source>
        <dbReference type="Proteomes" id="UP000076407"/>
    </source>
</evidence>
<sequence length="72" mass="8523">FSFFCRKAFHSFTKLEQHTSGLVDFRYRIVRTTRSISQQEGFVEDMSPCSVVLDIFRTCCRERECLKLGIKH</sequence>
<accession>A0A182XRB5</accession>
<dbReference type="EnsemblMetazoa" id="AQUA014394-RA">
    <property type="protein sequence ID" value="AQUA014394-PA"/>
    <property type="gene ID" value="AQUA014394"/>
</dbReference>